<evidence type="ECO:0000313" key="3">
    <source>
        <dbReference type="Proteomes" id="UP000076587"/>
    </source>
</evidence>
<gene>
    <name evidence="2" type="ORF">N482_05860</name>
</gene>
<dbReference type="AlphaFoldDB" id="A0A167FIR0"/>
<sequence>MIKYLLGLCVLCFALLQTGCSSAPEKNYSITRYKDLSMTWLARGDRKRQEQRLAQAVLNYKTAYKYANLRNDVELMGLSLLKLASVYLDKEDFIAADESIERVQTMQRFENIDLTLSIKAVLAKKAHVAGDSSKAAAYANELVNIYTEDLEKSVYYRWLVVKYSAEPVDFAILDKDVQSLLTLKHSAKLENIEVLSFILYQNALWRVDSLEPSAVDATKSAIEHFSGLELTNRIRDCYTLLAKYYRSIGDTSSAQYFEQRIESLTIIPK</sequence>
<name>A0A167FIR0_9GAMM</name>
<protein>
    <recommendedName>
        <fullName evidence="4">MalT-like TPR region domain-containing protein</fullName>
    </recommendedName>
</protein>
<proteinExistence type="predicted"/>
<feature type="signal peptide" evidence="1">
    <location>
        <begin position="1"/>
        <end position="23"/>
    </location>
</feature>
<evidence type="ECO:0008006" key="4">
    <source>
        <dbReference type="Google" id="ProtNLM"/>
    </source>
</evidence>
<evidence type="ECO:0000313" key="2">
    <source>
        <dbReference type="EMBL" id="KZN52378.1"/>
    </source>
</evidence>
<evidence type="ECO:0000256" key="1">
    <source>
        <dbReference type="SAM" id="SignalP"/>
    </source>
</evidence>
<dbReference type="EMBL" id="AUXT01000101">
    <property type="protein sequence ID" value="KZN52378.1"/>
    <property type="molecule type" value="Genomic_DNA"/>
</dbReference>
<accession>A0A167FIR0</accession>
<organism evidence="2 3">
    <name type="scientific">Pseudoalteromonas luteoviolacea NCIMB 1942</name>
    <dbReference type="NCBI Taxonomy" id="1365253"/>
    <lineage>
        <taxon>Bacteria</taxon>
        <taxon>Pseudomonadati</taxon>
        <taxon>Pseudomonadota</taxon>
        <taxon>Gammaproteobacteria</taxon>
        <taxon>Alteromonadales</taxon>
        <taxon>Pseudoalteromonadaceae</taxon>
        <taxon>Pseudoalteromonas</taxon>
    </lineage>
</organism>
<feature type="chain" id="PRO_5007886314" description="MalT-like TPR region domain-containing protein" evidence="1">
    <location>
        <begin position="24"/>
        <end position="269"/>
    </location>
</feature>
<keyword evidence="1" id="KW-0732">Signal</keyword>
<comment type="caution">
    <text evidence="2">The sequence shown here is derived from an EMBL/GenBank/DDBJ whole genome shotgun (WGS) entry which is preliminary data.</text>
</comment>
<reference evidence="2 3" key="1">
    <citation type="submission" date="2013-07" db="EMBL/GenBank/DDBJ databases">
        <title>Comparative Genomic and Metabolomic Analysis of Twelve Strains of Pseudoalteromonas luteoviolacea.</title>
        <authorList>
            <person name="Vynne N.G."/>
            <person name="Mansson M."/>
            <person name="Gram L."/>
        </authorList>
    </citation>
    <scope>NUCLEOTIDE SEQUENCE [LARGE SCALE GENOMIC DNA]</scope>
    <source>
        <strain evidence="2 3">NCIMB 1942</strain>
    </source>
</reference>
<dbReference type="PATRIC" id="fig|1365253.3.peg.1239"/>
<dbReference type="Proteomes" id="UP000076587">
    <property type="component" value="Unassembled WGS sequence"/>
</dbReference>